<feature type="domain" description="tRNA(Ile)-lysidine/2-thiocytidine synthase N-terminal" evidence="7">
    <location>
        <begin position="30"/>
        <end position="199"/>
    </location>
</feature>
<dbReference type="InterPro" id="IPR012795">
    <property type="entry name" value="tRNA_Ile_lys_synt_N"/>
</dbReference>
<evidence type="ECO:0000313" key="8">
    <source>
        <dbReference type="EMBL" id="MBB4641361.1"/>
    </source>
</evidence>
<accession>A0A840HUJ4</accession>
<keyword evidence="4 6" id="KW-0067">ATP-binding</keyword>
<evidence type="ECO:0000313" key="9">
    <source>
        <dbReference type="Proteomes" id="UP000575068"/>
    </source>
</evidence>
<proteinExistence type="inferred from homology"/>
<dbReference type="GO" id="GO:0005737">
    <property type="term" value="C:cytoplasm"/>
    <property type="evidence" value="ECO:0007669"/>
    <property type="project" value="UniProtKB-SubCell"/>
</dbReference>
<keyword evidence="1 6" id="KW-0436">Ligase</keyword>
<comment type="subcellular location">
    <subcellularLocation>
        <location evidence="6">Cytoplasm</location>
    </subcellularLocation>
</comment>
<dbReference type="GO" id="GO:0005524">
    <property type="term" value="F:ATP binding"/>
    <property type="evidence" value="ECO:0007669"/>
    <property type="project" value="UniProtKB-UniRule"/>
</dbReference>
<comment type="caution">
    <text evidence="8">The sequence shown here is derived from an EMBL/GenBank/DDBJ whole genome shotgun (WGS) entry which is preliminary data.</text>
</comment>
<evidence type="ECO:0000256" key="6">
    <source>
        <dbReference type="HAMAP-Rule" id="MF_01161"/>
    </source>
</evidence>
<keyword evidence="6" id="KW-0963">Cytoplasm</keyword>
<evidence type="ECO:0000256" key="4">
    <source>
        <dbReference type="ARBA" id="ARBA00022840"/>
    </source>
</evidence>
<dbReference type="RefSeq" id="WP_221232627.1">
    <property type="nucleotide sequence ID" value="NZ_JACHOV010000005.1"/>
</dbReference>
<dbReference type="PANTHER" id="PTHR43033:SF1">
    <property type="entry name" value="TRNA(ILE)-LYSIDINE SYNTHASE-RELATED"/>
    <property type="match status" value="1"/>
</dbReference>
<keyword evidence="2 6" id="KW-0819">tRNA processing</keyword>
<evidence type="ECO:0000256" key="5">
    <source>
        <dbReference type="ARBA" id="ARBA00048539"/>
    </source>
</evidence>
<keyword evidence="3 6" id="KW-0547">Nucleotide-binding</keyword>
<dbReference type="GO" id="GO:0006400">
    <property type="term" value="P:tRNA modification"/>
    <property type="evidence" value="ECO:0007669"/>
    <property type="project" value="UniProtKB-UniRule"/>
</dbReference>
<dbReference type="EC" id="6.3.4.19" evidence="6"/>
<evidence type="ECO:0000256" key="2">
    <source>
        <dbReference type="ARBA" id="ARBA00022694"/>
    </source>
</evidence>
<dbReference type="GO" id="GO:0032267">
    <property type="term" value="F:tRNA(Ile)-lysidine synthase activity"/>
    <property type="evidence" value="ECO:0007669"/>
    <property type="project" value="UniProtKB-EC"/>
</dbReference>
<reference evidence="8 9" key="1">
    <citation type="submission" date="2020-08" db="EMBL/GenBank/DDBJ databases">
        <title>Genomic Encyclopedia of Type Strains, Phase IV (KMG-IV): sequencing the most valuable type-strain genomes for metagenomic binning, comparative biology and taxonomic classification.</title>
        <authorList>
            <person name="Goeker M."/>
        </authorList>
    </citation>
    <scope>NUCLEOTIDE SEQUENCE [LARGE SCALE GENOMIC DNA]</scope>
    <source>
        <strain evidence="8 9">DSM 7465</strain>
    </source>
</reference>
<gene>
    <name evidence="6" type="primary">tilS</name>
    <name evidence="8" type="ORF">HNQ99_001666</name>
</gene>
<dbReference type="Gene3D" id="3.40.50.620">
    <property type="entry name" value="HUPs"/>
    <property type="match status" value="1"/>
</dbReference>
<dbReference type="HAMAP" id="MF_01161">
    <property type="entry name" value="tRNA_Ile_lys_synt"/>
    <property type="match status" value="1"/>
</dbReference>
<protein>
    <recommendedName>
        <fullName evidence="6">tRNA(Ile)-lysidine synthase</fullName>
        <ecNumber evidence="6">6.3.4.19</ecNumber>
    </recommendedName>
    <alternativeName>
        <fullName evidence="6">tRNA(Ile)-2-lysyl-cytidine synthase</fullName>
    </alternativeName>
    <alternativeName>
        <fullName evidence="6">tRNA(Ile)-lysidine synthetase</fullName>
    </alternativeName>
</protein>
<dbReference type="Pfam" id="PF01171">
    <property type="entry name" value="ATP_bind_3"/>
    <property type="match status" value="1"/>
</dbReference>
<dbReference type="EMBL" id="JACHOV010000005">
    <property type="protein sequence ID" value="MBB4641361.1"/>
    <property type="molecule type" value="Genomic_DNA"/>
</dbReference>
<evidence type="ECO:0000256" key="1">
    <source>
        <dbReference type="ARBA" id="ARBA00022598"/>
    </source>
</evidence>
<dbReference type="InterPro" id="IPR012094">
    <property type="entry name" value="tRNA_Ile_lys_synt"/>
</dbReference>
<dbReference type="AlphaFoldDB" id="A0A840HUJ4"/>
<comment type="function">
    <text evidence="6">Ligates lysine onto the cytidine present at position 34 of the AUA codon-specific tRNA(Ile) that contains the anticodon CAU, in an ATP-dependent manner. Cytidine is converted to lysidine, thus changing the amino acid specificity of the tRNA from methionine to isoleucine.</text>
</comment>
<comment type="catalytic activity">
    <reaction evidence="5 6">
        <text>cytidine(34) in tRNA(Ile2) + L-lysine + ATP = lysidine(34) in tRNA(Ile2) + AMP + diphosphate + H(+)</text>
        <dbReference type="Rhea" id="RHEA:43744"/>
        <dbReference type="Rhea" id="RHEA-COMP:10625"/>
        <dbReference type="Rhea" id="RHEA-COMP:10670"/>
        <dbReference type="ChEBI" id="CHEBI:15378"/>
        <dbReference type="ChEBI" id="CHEBI:30616"/>
        <dbReference type="ChEBI" id="CHEBI:32551"/>
        <dbReference type="ChEBI" id="CHEBI:33019"/>
        <dbReference type="ChEBI" id="CHEBI:82748"/>
        <dbReference type="ChEBI" id="CHEBI:83665"/>
        <dbReference type="ChEBI" id="CHEBI:456215"/>
        <dbReference type="EC" id="6.3.4.19"/>
    </reaction>
</comment>
<keyword evidence="9" id="KW-1185">Reference proteome</keyword>
<comment type="domain">
    <text evidence="6">The N-terminal region contains the highly conserved SGGXDS motif, predicted to be a P-loop motif involved in ATP binding.</text>
</comment>
<name>A0A840HUJ4_9SPHN</name>
<sequence length="318" mass="35372">MAHLPQPILSRFIADLERLLGREKSPKDRFGIAVSGGPDSMALLALTQAAFPGQVEAATVDHGFRPEAADEAAIVAQWCQEQGVSHATLRPHVPITGNLQSAARAERYRLLWQWCDERKLNWLLTAHHADDQLETILMRLNRGSGVSGLAGIRGRSDRLLRPLLFWTRAELAHVVAQAGCSSVQDPSNRDVRYDRAALRLHLSETDWLDSISASRSAAALNEAEIALEWVVNTLEQQYIDYNGEEIRLSRIDFPREIQRRLLLRMLARLDPGLTPRGNAIDQALVQLALGKKYTIGMLLLSGGGNWIVKPAPPRRRPG</sequence>
<dbReference type="PANTHER" id="PTHR43033">
    <property type="entry name" value="TRNA(ILE)-LYSIDINE SYNTHASE-RELATED"/>
    <property type="match status" value="1"/>
</dbReference>
<dbReference type="InterPro" id="IPR014729">
    <property type="entry name" value="Rossmann-like_a/b/a_fold"/>
</dbReference>
<dbReference type="NCBIfam" id="TIGR02432">
    <property type="entry name" value="lysidine_TilS_N"/>
    <property type="match status" value="1"/>
</dbReference>
<comment type="similarity">
    <text evidence="6">Belongs to the tRNA(Ile)-lysidine synthase family.</text>
</comment>
<dbReference type="InterPro" id="IPR011063">
    <property type="entry name" value="TilS/TtcA_N"/>
</dbReference>
<evidence type="ECO:0000259" key="7">
    <source>
        <dbReference type="Pfam" id="PF01171"/>
    </source>
</evidence>
<dbReference type="SUPFAM" id="SSF52402">
    <property type="entry name" value="Adenine nucleotide alpha hydrolases-like"/>
    <property type="match status" value="1"/>
</dbReference>
<dbReference type="Proteomes" id="UP000575068">
    <property type="component" value="Unassembled WGS sequence"/>
</dbReference>
<dbReference type="CDD" id="cd01992">
    <property type="entry name" value="TilS_N"/>
    <property type="match status" value="1"/>
</dbReference>
<organism evidence="8 9">
    <name type="scientific">Rhizorhapis suberifaciens</name>
    <name type="common">corky root of lettuce</name>
    <dbReference type="NCBI Taxonomy" id="13656"/>
    <lineage>
        <taxon>Bacteria</taxon>
        <taxon>Pseudomonadati</taxon>
        <taxon>Pseudomonadota</taxon>
        <taxon>Alphaproteobacteria</taxon>
        <taxon>Sphingomonadales</taxon>
        <taxon>Sphingomonadaceae</taxon>
        <taxon>Rhizorhapis</taxon>
    </lineage>
</organism>
<feature type="binding site" evidence="6">
    <location>
        <begin position="35"/>
        <end position="40"/>
    </location>
    <ligand>
        <name>ATP</name>
        <dbReference type="ChEBI" id="CHEBI:30616"/>
    </ligand>
</feature>
<evidence type="ECO:0000256" key="3">
    <source>
        <dbReference type="ARBA" id="ARBA00022741"/>
    </source>
</evidence>